<evidence type="ECO:0000256" key="3">
    <source>
        <dbReference type="ARBA" id="ARBA00023242"/>
    </source>
</evidence>
<dbReference type="PANTHER" id="PTHR15321:SF3">
    <property type="entry name" value="TP53-BINDING PROTEIN 1"/>
    <property type="match status" value="1"/>
</dbReference>
<comment type="subcellular location">
    <subcellularLocation>
        <location evidence="1">Nucleus</location>
    </subcellularLocation>
</comment>
<keyword evidence="3" id="KW-0539">Nucleus</keyword>
<dbReference type="GeneID" id="59237718"/>
<feature type="region of interest" description="Disordered" evidence="4">
    <location>
        <begin position="305"/>
        <end position="338"/>
    </location>
</feature>
<dbReference type="RefSeq" id="XP_037145685.1">
    <property type="nucleotide sequence ID" value="XM_037289790.1"/>
</dbReference>
<dbReference type="InterPro" id="IPR036420">
    <property type="entry name" value="BRCT_dom_sf"/>
</dbReference>
<evidence type="ECO:0000256" key="2">
    <source>
        <dbReference type="ARBA" id="ARBA00022763"/>
    </source>
</evidence>
<dbReference type="OrthoDB" id="129353at2759"/>
<dbReference type="PANTHER" id="PTHR15321">
    <property type="entry name" value="TUMOR SUPPRESSOR P53-BINDING PROTEIN 1"/>
    <property type="match status" value="1"/>
</dbReference>
<dbReference type="InterPro" id="IPR001357">
    <property type="entry name" value="BRCT_dom"/>
</dbReference>
<dbReference type="GO" id="GO:0000077">
    <property type="term" value="P:DNA damage checkpoint signaling"/>
    <property type="evidence" value="ECO:0007669"/>
    <property type="project" value="TreeGrafter"/>
</dbReference>
<dbReference type="EMBL" id="CP058609">
    <property type="protein sequence ID" value="QLG73960.1"/>
    <property type="molecule type" value="Genomic_DNA"/>
</dbReference>
<dbReference type="InterPro" id="IPR047252">
    <property type="entry name" value="TP53BP1-like"/>
</dbReference>
<dbReference type="PROSITE" id="PS50172">
    <property type="entry name" value="BRCT"/>
    <property type="match status" value="1"/>
</dbReference>
<organism evidence="6 7">
    <name type="scientific">Zygotorulaspora mrakii</name>
    <name type="common">Zygosaccharomyces mrakii</name>
    <dbReference type="NCBI Taxonomy" id="42260"/>
    <lineage>
        <taxon>Eukaryota</taxon>
        <taxon>Fungi</taxon>
        <taxon>Dikarya</taxon>
        <taxon>Ascomycota</taxon>
        <taxon>Saccharomycotina</taxon>
        <taxon>Saccharomycetes</taxon>
        <taxon>Saccharomycetales</taxon>
        <taxon>Saccharomycetaceae</taxon>
        <taxon>Zygotorulaspora</taxon>
    </lineage>
</organism>
<gene>
    <name evidence="6" type="ORF">HG535_0F04720</name>
</gene>
<evidence type="ECO:0000313" key="6">
    <source>
        <dbReference type="EMBL" id="QLG73960.1"/>
    </source>
</evidence>
<name>A0A7H9B5U4_ZYGMR</name>
<evidence type="ECO:0000259" key="5">
    <source>
        <dbReference type="PROSITE" id="PS50172"/>
    </source>
</evidence>
<dbReference type="Gene3D" id="3.40.50.10190">
    <property type="entry name" value="BRCT domain"/>
    <property type="match status" value="1"/>
</dbReference>
<dbReference type="GO" id="GO:0005634">
    <property type="term" value="C:nucleus"/>
    <property type="evidence" value="ECO:0007669"/>
    <property type="project" value="UniProtKB-SubCell"/>
</dbReference>
<accession>A0A7H9B5U4</accession>
<evidence type="ECO:0000256" key="4">
    <source>
        <dbReference type="SAM" id="MobiDB-lite"/>
    </source>
</evidence>
<reference evidence="6 7" key="1">
    <citation type="submission" date="2020-07" db="EMBL/GenBank/DDBJ databases">
        <title>The yeast mating-type switching endonuclease HO is a domesticated member of an unorthodox homing genetic element family.</title>
        <authorList>
            <person name="Coughlan A.Y."/>
            <person name="Lombardi L."/>
            <person name="Braun-Galleani S."/>
            <person name="Martos A.R."/>
            <person name="Galeote V."/>
            <person name="Bigey F."/>
            <person name="Dequin S."/>
            <person name="Byrne K.P."/>
            <person name="Wolfe K.H."/>
        </authorList>
    </citation>
    <scope>NUCLEOTIDE SEQUENCE [LARGE SCALE GENOMIC DNA]</scope>
    <source>
        <strain evidence="6 7">NRRL Y-6702</strain>
    </source>
</reference>
<feature type="domain" description="BRCT" evidence="5">
    <location>
        <begin position="917"/>
        <end position="1031"/>
    </location>
</feature>
<dbReference type="SUPFAM" id="SSF52113">
    <property type="entry name" value="BRCT domain"/>
    <property type="match status" value="1"/>
</dbReference>
<keyword evidence="2" id="KW-0227">DNA damage</keyword>
<dbReference type="InterPro" id="IPR047249">
    <property type="entry name" value="BRCT_p53bp1-like_rpt1"/>
</dbReference>
<proteinExistence type="predicted"/>
<dbReference type="Proteomes" id="UP000509704">
    <property type="component" value="Chromosome 6"/>
</dbReference>
<dbReference type="KEGG" id="zmk:HG535_0F04720"/>
<feature type="compositionally biased region" description="Basic and acidic residues" evidence="4">
    <location>
        <begin position="305"/>
        <end position="325"/>
    </location>
</feature>
<dbReference type="InterPro" id="IPR013914">
    <property type="entry name" value="Rad9_Rad53-bd_dom_fun"/>
</dbReference>
<feature type="compositionally biased region" description="Polar residues" evidence="4">
    <location>
        <begin position="602"/>
        <end position="615"/>
    </location>
</feature>
<dbReference type="CDD" id="cd17745">
    <property type="entry name" value="BRCT_p53bp1_rpt1"/>
    <property type="match status" value="1"/>
</dbReference>
<evidence type="ECO:0000313" key="7">
    <source>
        <dbReference type="Proteomes" id="UP000509704"/>
    </source>
</evidence>
<dbReference type="Pfam" id="PF08605">
    <property type="entry name" value="Rad9_Rad53_bind"/>
    <property type="match status" value="1"/>
</dbReference>
<sequence length="1208" mass="136989">MLLKQRNQKKKCILNLNKEGSLMSDGIQLTDEAYGDEQDMGRTRVASPERVKDNPLIPNDRANFNGELRHKPEKLQERSLPAKIAAQISLSQGETVDYDRTPPLGSPTETAKDKEVRYNTRTPNLDKIAKFFKNRPSASKENLLKKFEASHLEDTPESQRKWNPPRYPINARKVSSTELISNAEAMIEPPFFEANDSEERFSVTGPFNEEPNMKPCKADASKQDNTETIAQPLVKGIDCTVFDGNDHVISNASPLNERYEVSQKEKHPVIHLERGCERQVSGDSKSAGPTERRLYHQRELLNYSSDRELVRDSGREETGRKELTDSQRIFSQTHTTGAQPEYLSYSERLLDDPNDSKCHDQSVNSTRVDDTTADLIPSPWILHPIEGGIFNSNKSTQIVNTGGTQHISSQSAVSLDTSGMNKRFDLEPLKYGEETQIIASYISQAMPSPNANGSTQRENELMCSTQIIKSQDNATPHDLNTPPNLTRIIFEPIMEVPETSSPTKSKDDKMINFSPSSAPDALNNESYNVNDNLDNQDKVHLKILSKIENLSDQERNSTTPPDDKRNFDVVISETEYTQDLPEVEEVEGTQEIEVSNFDSWDALSTTGTEDASTDSLLKRPHGESLRPTFNNEHNRSLSRKKVRKIANSGGKTSRQLSDHFLKDFSYSNNQNGSDMEVSNHRSIHDQETVMTFPKEVLREEKDFLSKSDIKFEDAVWCQYSLDYNYYPGRIVSSDVNSDKSWVYFDTGTSLTKNDDIYYLDIRIGDVVDIKSRKYIVIGLECISHEPGTIRCIRGFDTVHLKKKNNSGKLAKKIIVRRLAEVTIDLKEWTKRPKVILQQGSQARTMAHGDLQHPIRGRKNTLKLSPRKFKSNVCSDDHPIYKEESDADDTQDVELTSALKPNGKTKSSLFSQSCRDQIEGRIFEGCLFVFTGFSEEREELTEVVTSLGGEVLDGGFSSIFKIGSPVQDAASKQLKYDLQIHLENSMKYSQYKFACLLTTQHSRSLKYLETLALRWPTLHWKFVRHCIGRNTLALDAIHQYLLPSGESYRLSISSSRGGGVIKSSDIFHFHENLILGKRLNEQIRGLQTVMQKFIVVVYGRSELDSFVKFAFCCLGVSTLYQVSEQGNALEISDHFTRRFDHIARKTNENSQILIYMNDNGGKSNSFLNDLRRKLSISVGYLRNDISTIHVETKEWLIQTIINENTGYFN</sequence>
<feature type="region of interest" description="Disordered" evidence="4">
    <location>
        <begin position="602"/>
        <end position="654"/>
    </location>
</feature>
<evidence type="ECO:0000256" key="1">
    <source>
        <dbReference type="ARBA" id="ARBA00004123"/>
    </source>
</evidence>
<dbReference type="GO" id="GO:0045944">
    <property type="term" value="P:positive regulation of transcription by RNA polymerase II"/>
    <property type="evidence" value="ECO:0007669"/>
    <property type="project" value="TreeGrafter"/>
</dbReference>
<protein>
    <recommendedName>
        <fullName evidence="5">BRCT domain-containing protein</fullName>
    </recommendedName>
</protein>
<feature type="compositionally biased region" description="Polar residues" evidence="4">
    <location>
        <begin position="326"/>
        <end position="338"/>
    </location>
</feature>
<dbReference type="AlphaFoldDB" id="A0A7H9B5U4"/>
<dbReference type="GO" id="GO:0042393">
    <property type="term" value="F:histone binding"/>
    <property type="evidence" value="ECO:0007669"/>
    <property type="project" value="TreeGrafter"/>
</dbReference>
<keyword evidence="7" id="KW-1185">Reference proteome</keyword>
<dbReference type="Pfam" id="PF00533">
    <property type="entry name" value="BRCT"/>
    <property type="match status" value="1"/>
</dbReference>